<organism evidence="2 3">
    <name type="scientific">Mucilaginibacter oryzae</name>
    <dbReference type="NCBI Taxonomy" id="468058"/>
    <lineage>
        <taxon>Bacteria</taxon>
        <taxon>Pseudomonadati</taxon>
        <taxon>Bacteroidota</taxon>
        <taxon>Sphingobacteriia</taxon>
        <taxon>Sphingobacteriales</taxon>
        <taxon>Sphingobacteriaceae</taxon>
        <taxon>Mucilaginibacter</taxon>
    </lineage>
</organism>
<reference evidence="2 3" key="1">
    <citation type="submission" date="2018-05" db="EMBL/GenBank/DDBJ databases">
        <title>Genomic Encyclopedia of Archaeal and Bacterial Type Strains, Phase II (KMG-II): from individual species to whole genera.</title>
        <authorList>
            <person name="Goeker M."/>
        </authorList>
    </citation>
    <scope>NUCLEOTIDE SEQUENCE [LARGE SCALE GENOMIC DNA]</scope>
    <source>
        <strain evidence="2 3">DSM 19975</strain>
    </source>
</reference>
<name>A0A316GW25_9SPHI</name>
<evidence type="ECO:0000256" key="1">
    <source>
        <dbReference type="SAM" id="Phobius"/>
    </source>
</evidence>
<keyword evidence="3" id="KW-1185">Reference proteome</keyword>
<dbReference type="EMBL" id="QGHA01000019">
    <property type="protein sequence ID" value="PWK67067.1"/>
    <property type="molecule type" value="Genomic_DNA"/>
</dbReference>
<evidence type="ECO:0000313" key="3">
    <source>
        <dbReference type="Proteomes" id="UP000245678"/>
    </source>
</evidence>
<protein>
    <submittedName>
        <fullName evidence="2">Uncharacterized protein</fullName>
    </submittedName>
</protein>
<sequence length="140" mass="16086">MDDKDLNFQLDTVLSILRARSKNLGGIQSYLKDAFQIELSQSDVQGILDKLKEDGLITIDDDSNHICRISMNGKYYSGYQQQQDNETTRRILDETTIIYQREQTDTLNRLTGYLVIASVVASVYYLIEILKSVYPLLKCH</sequence>
<dbReference type="AlphaFoldDB" id="A0A316GW25"/>
<comment type="caution">
    <text evidence="2">The sequence shown here is derived from an EMBL/GenBank/DDBJ whole genome shotgun (WGS) entry which is preliminary data.</text>
</comment>
<keyword evidence="1" id="KW-0472">Membrane</keyword>
<accession>A0A316GW25</accession>
<proteinExistence type="predicted"/>
<dbReference type="RefSeq" id="WP_109610778.1">
    <property type="nucleotide sequence ID" value="NZ_QGHA01000019.1"/>
</dbReference>
<dbReference type="Proteomes" id="UP000245678">
    <property type="component" value="Unassembled WGS sequence"/>
</dbReference>
<gene>
    <name evidence="2" type="ORF">LX99_04925</name>
</gene>
<feature type="transmembrane region" description="Helical" evidence="1">
    <location>
        <begin position="110"/>
        <end position="127"/>
    </location>
</feature>
<evidence type="ECO:0000313" key="2">
    <source>
        <dbReference type="EMBL" id="PWK67067.1"/>
    </source>
</evidence>
<keyword evidence="1" id="KW-0812">Transmembrane</keyword>
<keyword evidence="1" id="KW-1133">Transmembrane helix</keyword>